<dbReference type="EMBL" id="JAKJXP020000280">
    <property type="protein sequence ID" value="KAK7736608.1"/>
    <property type="molecule type" value="Genomic_DNA"/>
</dbReference>
<keyword evidence="3" id="KW-1185">Reference proteome</keyword>
<evidence type="ECO:0000313" key="3">
    <source>
        <dbReference type="Proteomes" id="UP001320420"/>
    </source>
</evidence>
<evidence type="ECO:0000313" key="2">
    <source>
        <dbReference type="EMBL" id="KAK7736608.1"/>
    </source>
</evidence>
<feature type="chain" id="PRO_5042815102" description="Secreted protein" evidence="1">
    <location>
        <begin position="31"/>
        <end position="82"/>
    </location>
</feature>
<dbReference type="AlphaFoldDB" id="A0AAN9U4M3"/>
<comment type="caution">
    <text evidence="2">The sequence shown here is derived from an EMBL/GenBank/DDBJ whole genome shotgun (WGS) entry which is preliminary data.</text>
</comment>
<protein>
    <recommendedName>
        <fullName evidence="4">Secreted protein</fullName>
    </recommendedName>
</protein>
<dbReference type="Proteomes" id="UP001320420">
    <property type="component" value="Unassembled WGS sequence"/>
</dbReference>
<proteinExistence type="predicted"/>
<feature type="signal peptide" evidence="1">
    <location>
        <begin position="1"/>
        <end position="30"/>
    </location>
</feature>
<sequence>MCSADDVGAMAAVVWAALLVVPAQVPRVSSLALVDSGPCAKARRLGFCSDVFEHLGRIAAAKGGRNCLIALLRSGAQRAAAS</sequence>
<keyword evidence="1" id="KW-0732">Signal</keyword>
<accession>A0AAN9U4M3</accession>
<reference evidence="2 3" key="1">
    <citation type="submission" date="2024-02" db="EMBL/GenBank/DDBJ databases">
        <title>De novo assembly and annotation of 12 fungi associated with fruit tree decline syndrome in Ontario, Canada.</title>
        <authorList>
            <person name="Sulman M."/>
            <person name="Ellouze W."/>
            <person name="Ilyukhin E."/>
        </authorList>
    </citation>
    <scope>NUCLEOTIDE SEQUENCE [LARGE SCALE GENOMIC DNA]</scope>
    <source>
        <strain evidence="2 3">M11/M66-122</strain>
    </source>
</reference>
<gene>
    <name evidence="2" type="ORF">SLS62_011448</name>
</gene>
<evidence type="ECO:0008006" key="4">
    <source>
        <dbReference type="Google" id="ProtNLM"/>
    </source>
</evidence>
<organism evidence="2 3">
    <name type="scientific">Diatrype stigma</name>
    <dbReference type="NCBI Taxonomy" id="117547"/>
    <lineage>
        <taxon>Eukaryota</taxon>
        <taxon>Fungi</taxon>
        <taxon>Dikarya</taxon>
        <taxon>Ascomycota</taxon>
        <taxon>Pezizomycotina</taxon>
        <taxon>Sordariomycetes</taxon>
        <taxon>Xylariomycetidae</taxon>
        <taxon>Xylariales</taxon>
        <taxon>Diatrypaceae</taxon>
        <taxon>Diatrype</taxon>
    </lineage>
</organism>
<name>A0AAN9U4M3_9PEZI</name>
<feature type="non-terminal residue" evidence="2">
    <location>
        <position position="82"/>
    </location>
</feature>
<evidence type="ECO:0000256" key="1">
    <source>
        <dbReference type="SAM" id="SignalP"/>
    </source>
</evidence>